<dbReference type="EMBL" id="JAADYS010000345">
    <property type="protein sequence ID" value="KAF4470446.1"/>
    <property type="molecule type" value="Genomic_DNA"/>
</dbReference>
<feature type="domain" description="DUF7587" evidence="1">
    <location>
        <begin position="248"/>
        <end position="363"/>
    </location>
</feature>
<proteinExistence type="predicted"/>
<evidence type="ECO:0000313" key="2">
    <source>
        <dbReference type="EMBL" id="KAF4470446.1"/>
    </source>
</evidence>
<evidence type="ECO:0000313" key="3">
    <source>
        <dbReference type="Proteomes" id="UP000554235"/>
    </source>
</evidence>
<sequence>MSESTAARSADLGGVANLIGRLTITDDPPILKHIHANESALTGAILDFNRIAAVTRSRGDDVIASTSDGHIADGGVLEKICSLHRRANELADAANTLRDATEESIVQRLALVIVRSVLDESNDEASMLWKIVEECYNEAVRPSGTLKYANYYDSLRGLAWPYALGFAREKLHVNENRRIVDEDYAEDWRRIPRENLQSEIRAREQEKQVWINFWVRALSRCPDGPTLFYPPAASDVAQSIDWPFQNVARYLFRAFDRKSSGTNDEDVVASTMRKSERDTDILSLTTHEAAKMLLGHLNKGPFNGLARDNLMSWSSSLMFVIQYAIWRSHVGNLPPSEVRICAIDTTKFPNGQFVRDMVLLKAYQDTELNEG</sequence>
<accession>A0A8H4PHQ4</accession>
<keyword evidence="3" id="KW-1185">Reference proteome</keyword>
<dbReference type="Proteomes" id="UP000554235">
    <property type="component" value="Unassembled WGS sequence"/>
</dbReference>
<dbReference type="OrthoDB" id="4152607at2759"/>
<protein>
    <recommendedName>
        <fullName evidence="1">DUF7587 domain-containing protein</fullName>
    </recommendedName>
</protein>
<comment type="caution">
    <text evidence="2">The sequence shown here is derived from an EMBL/GenBank/DDBJ whole genome shotgun (WGS) entry which is preliminary data.</text>
</comment>
<dbReference type="AlphaFoldDB" id="A0A8H4PHQ4"/>
<gene>
    <name evidence="2" type="ORF">FALBO_2652</name>
</gene>
<evidence type="ECO:0000259" key="1">
    <source>
        <dbReference type="Pfam" id="PF24494"/>
    </source>
</evidence>
<name>A0A8H4PHQ4_9HYPO</name>
<dbReference type="InterPro" id="IPR056009">
    <property type="entry name" value="DUF7587"/>
</dbReference>
<dbReference type="Pfam" id="PF24494">
    <property type="entry name" value="DUF7587"/>
    <property type="match status" value="1"/>
</dbReference>
<organism evidence="2 3">
    <name type="scientific">Fusarium albosuccineum</name>
    <dbReference type="NCBI Taxonomy" id="1237068"/>
    <lineage>
        <taxon>Eukaryota</taxon>
        <taxon>Fungi</taxon>
        <taxon>Dikarya</taxon>
        <taxon>Ascomycota</taxon>
        <taxon>Pezizomycotina</taxon>
        <taxon>Sordariomycetes</taxon>
        <taxon>Hypocreomycetidae</taxon>
        <taxon>Hypocreales</taxon>
        <taxon>Nectriaceae</taxon>
        <taxon>Fusarium</taxon>
        <taxon>Fusarium decemcellulare species complex</taxon>
    </lineage>
</organism>
<reference evidence="2 3" key="1">
    <citation type="submission" date="2020-01" db="EMBL/GenBank/DDBJ databases">
        <title>Identification and distribution of gene clusters putatively required for synthesis of sphingolipid metabolism inhibitors in phylogenetically diverse species of the filamentous fungus Fusarium.</title>
        <authorList>
            <person name="Kim H.-S."/>
            <person name="Busman M."/>
            <person name="Brown D.W."/>
            <person name="Divon H."/>
            <person name="Uhlig S."/>
            <person name="Proctor R.H."/>
        </authorList>
    </citation>
    <scope>NUCLEOTIDE SEQUENCE [LARGE SCALE GENOMIC DNA]</scope>
    <source>
        <strain evidence="2 3">NRRL 20459</strain>
    </source>
</reference>